<dbReference type="RefSeq" id="WP_034545071.1">
    <property type="nucleotide sequence ID" value="NZ_FSRN01000004.1"/>
</dbReference>
<gene>
    <name evidence="1" type="ORF">SAMN05878443_2403</name>
</gene>
<dbReference type="STRING" id="28230.SAMN05878443_2403"/>
<keyword evidence="2" id="KW-1185">Reference proteome</keyword>
<protein>
    <submittedName>
        <fullName evidence="1">Uncharacterized protein</fullName>
    </submittedName>
</protein>
<dbReference type="EMBL" id="FSRN01000004">
    <property type="protein sequence ID" value="SIO32817.1"/>
    <property type="molecule type" value="Genomic_DNA"/>
</dbReference>
<dbReference type="Proteomes" id="UP000184758">
    <property type="component" value="Unassembled WGS sequence"/>
</dbReference>
<reference evidence="2" key="1">
    <citation type="submission" date="2016-11" db="EMBL/GenBank/DDBJ databases">
        <authorList>
            <person name="Varghese N."/>
            <person name="Submissions S."/>
        </authorList>
    </citation>
    <scope>NUCLEOTIDE SEQUENCE [LARGE SCALE GENOMIC DNA]</scope>
    <source>
        <strain evidence="2">313</strain>
    </source>
</reference>
<accession>A0A1N6ILE1</accession>
<proteinExistence type="predicted"/>
<sequence length="178" mass="21029">MSLFKLYCQFNLKKKPVYKELFDIDYINSVSPFYFGLNIDINSVAYSKYQKKVEKIFFKSKVESFFVTETKFEEIIEYASSFNVVVKNTNFNFKPDNYNSFERHLFKQDLSNKEMFDYLKEFKSQGAELKSLSLMLKGNNGLFSLYDDGFIYLSNDDIAKDKLFKEFLESLLTGRGKK</sequence>
<dbReference type="AlphaFoldDB" id="A0A1N6ILE1"/>
<evidence type="ECO:0000313" key="1">
    <source>
        <dbReference type="EMBL" id="SIO32817.1"/>
    </source>
</evidence>
<name>A0A1N6ILE1_9LACT</name>
<evidence type="ECO:0000313" key="2">
    <source>
        <dbReference type="Proteomes" id="UP000184758"/>
    </source>
</evidence>
<organism evidence="1 2">
    <name type="scientific">Carnobacterium alterfunditum</name>
    <dbReference type="NCBI Taxonomy" id="28230"/>
    <lineage>
        <taxon>Bacteria</taxon>
        <taxon>Bacillati</taxon>
        <taxon>Bacillota</taxon>
        <taxon>Bacilli</taxon>
        <taxon>Lactobacillales</taxon>
        <taxon>Carnobacteriaceae</taxon>
        <taxon>Carnobacterium</taxon>
    </lineage>
</organism>